<evidence type="ECO:0000313" key="7">
    <source>
        <dbReference type="Proteomes" id="UP000699462"/>
    </source>
</evidence>
<dbReference type="PANTHER" id="PTHR12968:SF4">
    <property type="entry name" value="TECTONIC-LIKE COMPLEX MEMBER MKS1"/>
    <property type="match status" value="1"/>
</dbReference>
<evidence type="ECO:0000313" key="6">
    <source>
        <dbReference type="EMBL" id="KAF8563522.1"/>
    </source>
</evidence>
<keyword evidence="5" id="KW-0966">Cell projection</keyword>
<organism evidence="6 7">
    <name type="scientific">Paragonimus westermani</name>
    <dbReference type="NCBI Taxonomy" id="34504"/>
    <lineage>
        <taxon>Eukaryota</taxon>
        <taxon>Metazoa</taxon>
        <taxon>Spiralia</taxon>
        <taxon>Lophotrochozoa</taxon>
        <taxon>Platyhelminthes</taxon>
        <taxon>Trematoda</taxon>
        <taxon>Digenea</taxon>
        <taxon>Plagiorchiida</taxon>
        <taxon>Troglotremata</taxon>
        <taxon>Troglotrematidae</taxon>
        <taxon>Paragonimus</taxon>
    </lineage>
</organism>
<evidence type="ECO:0000256" key="5">
    <source>
        <dbReference type="ARBA" id="ARBA00023273"/>
    </source>
</evidence>
<protein>
    <recommendedName>
        <fullName evidence="8">Meckel syndrome type 1 protein</fullName>
    </recommendedName>
</protein>
<evidence type="ECO:0008006" key="8">
    <source>
        <dbReference type="Google" id="ProtNLM"/>
    </source>
</evidence>
<keyword evidence="7" id="KW-1185">Reference proteome</keyword>
<comment type="subcellular location">
    <subcellularLocation>
        <location evidence="1">Cytoplasm</location>
        <location evidence="1">Cytoskeleton</location>
        <location evidence="1">Cilium basal body</location>
    </subcellularLocation>
</comment>
<gene>
    <name evidence="6" type="ORF">P879_11210</name>
</gene>
<dbReference type="GO" id="GO:0036038">
    <property type="term" value="C:MKS complex"/>
    <property type="evidence" value="ECO:0007669"/>
    <property type="project" value="TreeGrafter"/>
</dbReference>
<dbReference type="Pfam" id="PF07162">
    <property type="entry name" value="B9-C2"/>
    <property type="match status" value="1"/>
</dbReference>
<dbReference type="Proteomes" id="UP000699462">
    <property type="component" value="Unassembled WGS sequence"/>
</dbReference>
<dbReference type="AlphaFoldDB" id="A0A8T0D7M1"/>
<dbReference type="EMBL" id="JTDF01011647">
    <property type="protein sequence ID" value="KAF8563522.1"/>
    <property type="molecule type" value="Genomic_DNA"/>
</dbReference>
<proteinExistence type="predicted"/>
<evidence type="ECO:0000256" key="1">
    <source>
        <dbReference type="ARBA" id="ARBA00004120"/>
    </source>
</evidence>
<sequence>MKRTKSVGTYLVRDPLKNLKINVKLGRLVASIGQHEDIRNYDEELTVSWQQKYFSPREKVIYRQEQQSYTDLQRSYHKQVTMTLRDNSTNNRLFTYVEGDEFSVQLQSPVEGGEKCCSYPSRLVNRNDMEMVSQNAKSQTRGGTHFNIVLECPTKAHMLTQHLPGKPTQVMYIMADLSGELMDLQTGNNEQICDEVVLCTISYDPHGILTVMPDFSRGKEYFKVESNETKSIYHYTISNESQSISESEALKEEKLHQKPEEHIFRLFVLGEIANSFEYTGVYVQYCLDIPQAYNQKLLCGSTQVSIHHSFGDHEFSLFSHPIEFDLAYKPELDKEIEQPLSMRWPMLYLEVISFDFWSRSRTEGYGYVELPRTHGEHVLKVLCWRPTGESVVENLRRFFIGGTGQLEDTTFSKNLVKYGFRTQSSGTVTLRLNCVVQSWSNMHRQMRTRTDQTSENERKHVFAHLDITTVIKAYQRARTRLLETRQIVESIGKVKLN</sequence>
<keyword evidence="3" id="KW-0970">Cilium biogenesis/degradation</keyword>
<comment type="caution">
    <text evidence="6">The sequence shown here is derived from an EMBL/GenBank/DDBJ whole genome shotgun (WGS) entry which is preliminary data.</text>
</comment>
<evidence type="ECO:0000256" key="3">
    <source>
        <dbReference type="ARBA" id="ARBA00022794"/>
    </source>
</evidence>
<name>A0A8T0D7M1_9TREM</name>
<keyword evidence="2" id="KW-0963">Cytoplasm</keyword>
<dbReference type="GO" id="GO:0060271">
    <property type="term" value="P:cilium assembly"/>
    <property type="evidence" value="ECO:0007669"/>
    <property type="project" value="TreeGrafter"/>
</dbReference>
<keyword evidence="4" id="KW-0206">Cytoskeleton</keyword>
<accession>A0A8T0D7M1</accession>
<dbReference type="InterPro" id="IPR010796">
    <property type="entry name" value="C2_B9-type_dom"/>
</dbReference>
<evidence type="ECO:0000256" key="2">
    <source>
        <dbReference type="ARBA" id="ARBA00022490"/>
    </source>
</evidence>
<reference evidence="6 7" key="1">
    <citation type="submission" date="2019-07" db="EMBL/GenBank/DDBJ databases">
        <title>Annotation for the trematode Paragonimus westermani.</title>
        <authorList>
            <person name="Choi Y.-J."/>
        </authorList>
    </citation>
    <scope>NUCLEOTIDE SEQUENCE [LARGE SCALE GENOMIC DNA]</scope>
    <source>
        <strain evidence="6">180907_Pwestermani</strain>
    </source>
</reference>
<evidence type="ECO:0000256" key="4">
    <source>
        <dbReference type="ARBA" id="ARBA00023212"/>
    </source>
</evidence>
<dbReference type="PROSITE" id="PS51381">
    <property type="entry name" value="C2_B9"/>
    <property type="match status" value="1"/>
</dbReference>
<dbReference type="PANTHER" id="PTHR12968">
    <property type="entry name" value="B9 DOMAIN-CONTAINING"/>
    <property type="match status" value="1"/>
</dbReference>